<dbReference type="RefSeq" id="WP_377128231.1">
    <property type="nucleotide sequence ID" value="NZ_JBHUHN010000001.1"/>
</dbReference>
<keyword evidence="3" id="KW-1185">Reference proteome</keyword>
<evidence type="ECO:0000313" key="3">
    <source>
        <dbReference type="Proteomes" id="UP001597601"/>
    </source>
</evidence>
<reference evidence="3" key="1">
    <citation type="journal article" date="2019" name="Int. J. Syst. Evol. Microbiol.">
        <title>The Global Catalogue of Microorganisms (GCM) 10K type strain sequencing project: providing services to taxonomists for standard genome sequencing and annotation.</title>
        <authorList>
            <consortium name="The Broad Institute Genomics Platform"/>
            <consortium name="The Broad Institute Genome Sequencing Center for Infectious Disease"/>
            <person name="Wu L."/>
            <person name="Ma J."/>
        </authorList>
    </citation>
    <scope>NUCLEOTIDE SEQUENCE [LARGE SCALE GENOMIC DNA]</scope>
    <source>
        <strain evidence="3">KCTC 52232</strain>
    </source>
</reference>
<organism evidence="2 3">
    <name type="scientific">Mucilaginibacter antarcticus</name>
    <dbReference type="NCBI Taxonomy" id="1855725"/>
    <lineage>
        <taxon>Bacteria</taxon>
        <taxon>Pseudomonadati</taxon>
        <taxon>Bacteroidota</taxon>
        <taxon>Sphingobacteriia</taxon>
        <taxon>Sphingobacteriales</taxon>
        <taxon>Sphingobacteriaceae</taxon>
        <taxon>Mucilaginibacter</taxon>
    </lineage>
</organism>
<dbReference type="PROSITE" id="PS50164">
    <property type="entry name" value="GIY_YIG"/>
    <property type="match status" value="1"/>
</dbReference>
<comment type="caution">
    <text evidence="2">The sequence shown here is derived from an EMBL/GenBank/DDBJ whole genome shotgun (WGS) entry which is preliminary data.</text>
</comment>
<dbReference type="InterPro" id="IPR035901">
    <property type="entry name" value="GIY-YIG_endonuc_sf"/>
</dbReference>
<evidence type="ECO:0000259" key="1">
    <source>
        <dbReference type="PROSITE" id="PS50164"/>
    </source>
</evidence>
<protein>
    <submittedName>
        <fullName evidence="2">GIY-YIG nuclease family protein</fullName>
    </submittedName>
</protein>
<dbReference type="SUPFAM" id="SSF82771">
    <property type="entry name" value="GIY-YIG endonuclease"/>
    <property type="match status" value="1"/>
</dbReference>
<dbReference type="Proteomes" id="UP001597601">
    <property type="component" value="Unassembled WGS sequence"/>
</dbReference>
<dbReference type="Gene3D" id="3.40.1440.10">
    <property type="entry name" value="GIY-YIG endonuclease"/>
    <property type="match status" value="1"/>
</dbReference>
<accession>A0ABW5XS29</accession>
<dbReference type="CDD" id="cd10449">
    <property type="entry name" value="GIY-YIG_SLX1_like"/>
    <property type="match status" value="1"/>
</dbReference>
<sequence length="85" mass="9941">MFTVYVLYSPLFDQIYVGYTADLHNCLLSHNELATKGHTIKYRPWTIVHTEQFDMKSDAMKREKQLKSSKGRASIRSIIIEKLSF</sequence>
<dbReference type="EMBL" id="JBHUON010000015">
    <property type="protein sequence ID" value="MFD2865606.1"/>
    <property type="molecule type" value="Genomic_DNA"/>
</dbReference>
<evidence type="ECO:0000313" key="2">
    <source>
        <dbReference type="EMBL" id="MFD2865606.1"/>
    </source>
</evidence>
<feature type="domain" description="GIY-YIG" evidence="1">
    <location>
        <begin position="1"/>
        <end position="76"/>
    </location>
</feature>
<proteinExistence type="predicted"/>
<dbReference type="InterPro" id="IPR000305">
    <property type="entry name" value="GIY-YIG_endonuc"/>
</dbReference>
<gene>
    <name evidence="2" type="ORF">ACFSYC_12970</name>
</gene>
<name>A0ABW5XS29_9SPHI</name>
<dbReference type="Pfam" id="PF01541">
    <property type="entry name" value="GIY-YIG"/>
    <property type="match status" value="1"/>
</dbReference>